<sequence>MLSVPQNPSVLSFAAPRQALSPGGRHIRNVRNVRNAHENHRFFRGGVANVAATGRRSHETTGLERNPAA</sequence>
<dbReference type="EMBL" id="JBEPSH010000005">
    <property type="protein sequence ID" value="MET4577406.1"/>
    <property type="molecule type" value="Genomic_DNA"/>
</dbReference>
<gene>
    <name evidence="1" type="ORF">ABIE13_002517</name>
</gene>
<accession>A0ABV2Q8N0</accession>
<evidence type="ECO:0000313" key="1">
    <source>
        <dbReference type="EMBL" id="MET4577406.1"/>
    </source>
</evidence>
<keyword evidence="2" id="KW-1185">Reference proteome</keyword>
<reference evidence="1 2" key="1">
    <citation type="submission" date="2024-06" db="EMBL/GenBank/DDBJ databases">
        <title>Sorghum-associated microbial communities from plants grown in Nebraska, USA.</title>
        <authorList>
            <person name="Schachtman D."/>
        </authorList>
    </citation>
    <scope>NUCLEOTIDE SEQUENCE [LARGE SCALE GENOMIC DNA]</scope>
    <source>
        <strain evidence="1 2">2709</strain>
    </source>
</reference>
<organism evidence="1 2">
    <name type="scientific">Ottowia thiooxydans</name>
    <dbReference type="NCBI Taxonomy" id="219182"/>
    <lineage>
        <taxon>Bacteria</taxon>
        <taxon>Pseudomonadati</taxon>
        <taxon>Pseudomonadota</taxon>
        <taxon>Betaproteobacteria</taxon>
        <taxon>Burkholderiales</taxon>
        <taxon>Comamonadaceae</taxon>
        <taxon>Ottowia</taxon>
    </lineage>
</organism>
<proteinExistence type="predicted"/>
<dbReference type="Proteomes" id="UP001549320">
    <property type="component" value="Unassembled WGS sequence"/>
</dbReference>
<protein>
    <submittedName>
        <fullName evidence="1">Uncharacterized protein</fullName>
    </submittedName>
</protein>
<comment type="caution">
    <text evidence="1">The sequence shown here is derived from an EMBL/GenBank/DDBJ whole genome shotgun (WGS) entry which is preliminary data.</text>
</comment>
<evidence type="ECO:0000313" key="2">
    <source>
        <dbReference type="Proteomes" id="UP001549320"/>
    </source>
</evidence>
<name>A0ABV2Q8N0_9BURK</name>